<feature type="signal peptide" evidence="11">
    <location>
        <begin position="1"/>
        <end position="29"/>
    </location>
</feature>
<keyword evidence="7" id="KW-0106">Calcium</keyword>
<keyword evidence="8" id="KW-0560">Oxidoreductase</keyword>
<dbReference type="GO" id="GO:0020037">
    <property type="term" value="F:heme binding"/>
    <property type="evidence" value="ECO:0007669"/>
    <property type="project" value="TreeGrafter"/>
</dbReference>
<dbReference type="SUPFAM" id="SSF48695">
    <property type="entry name" value="Multiheme cytochromes"/>
    <property type="match status" value="1"/>
</dbReference>
<comment type="catalytic activity">
    <reaction evidence="10">
        <text>6 Fe(III)-[cytochrome c] + NH4(+) + 2 H2O = 6 Fe(II)-[cytochrome c] + nitrite + 8 H(+)</text>
        <dbReference type="Rhea" id="RHEA:13089"/>
        <dbReference type="Rhea" id="RHEA-COMP:10350"/>
        <dbReference type="Rhea" id="RHEA-COMP:14399"/>
        <dbReference type="ChEBI" id="CHEBI:15377"/>
        <dbReference type="ChEBI" id="CHEBI:15378"/>
        <dbReference type="ChEBI" id="CHEBI:16301"/>
        <dbReference type="ChEBI" id="CHEBI:28938"/>
        <dbReference type="ChEBI" id="CHEBI:29033"/>
        <dbReference type="ChEBI" id="CHEBI:29034"/>
        <dbReference type="EC" id="1.7.2.2"/>
    </reaction>
</comment>
<evidence type="ECO:0000256" key="2">
    <source>
        <dbReference type="ARBA" id="ARBA00009288"/>
    </source>
</evidence>
<evidence type="ECO:0000256" key="3">
    <source>
        <dbReference type="ARBA" id="ARBA00011887"/>
    </source>
</evidence>
<evidence type="ECO:0000256" key="7">
    <source>
        <dbReference type="ARBA" id="ARBA00022837"/>
    </source>
</evidence>
<dbReference type="Gene3D" id="1.20.140.10">
    <property type="entry name" value="Butyryl-CoA Dehydrogenase, subunit A, domain 3"/>
    <property type="match status" value="1"/>
</dbReference>
<evidence type="ECO:0000256" key="11">
    <source>
        <dbReference type="SAM" id="SignalP"/>
    </source>
</evidence>
<feature type="chain" id="PRO_5035154615" description="nitrite reductase (cytochrome; ammonia-forming)" evidence="11">
    <location>
        <begin position="30"/>
        <end position="386"/>
    </location>
</feature>
<dbReference type="RefSeq" id="WP_160943228.1">
    <property type="nucleotide sequence ID" value="NZ_CP063310.1"/>
</dbReference>
<dbReference type="GO" id="GO:0042279">
    <property type="term" value="F:nitrite reductase (cytochrome, ammonia-forming) activity"/>
    <property type="evidence" value="ECO:0007669"/>
    <property type="project" value="UniProtKB-EC"/>
</dbReference>
<dbReference type="KEGG" id="egd:GS424_006330"/>
<dbReference type="AlphaFoldDB" id="A0A6L7IXB6"/>
<evidence type="ECO:0000256" key="6">
    <source>
        <dbReference type="ARBA" id="ARBA00022729"/>
    </source>
</evidence>
<dbReference type="PANTHER" id="PTHR30633">
    <property type="entry name" value="CYTOCHROME C-552 RESPIRATORY NITRITE REDUCTASE"/>
    <property type="match status" value="1"/>
</dbReference>
<evidence type="ECO:0000313" key="13">
    <source>
        <dbReference type="Proteomes" id="UP000478463"/>
    </source>
</evidence>
<name>A0A6L7IXB6_9ACTN</name>
<dbReference type="EMBL" id="CP063310">
    <property type="protein sequence ID" value="QOS69457.1"/>
    <property type="molecule type" value="Genomic_DNA"/>
</dbReference>
<dbReference type="EC" id="1.7.2.2" evidence="3"/>
<evidence type="ECO:0000256" key="10">
    <source>
        <dbReference type="ARBA" id="ARBA00049131"/>
    </source>
</evidence>
<evidence type="ECO:0000256" key="4">
    <source>
        <dbReference type="ARBA" id="ARBA00022617"/>
    </source>
</evidence>
<dbReference type="InterPro" id="IPR036280">
    <property type="entry name" value="Multihaem_cyt_sf"/>
</dbReference>
<dbReference type="PANTHER" id="PTHR30633:SF0">
    <property type="entry name" value="CYTOCHROME C-552"/>
    <property type="match status" value="1"/>
</dbReference>
<comment type="subcellular location">
    <subcellularLocation>
        <location evidence="1">Cell envelope</location>
    </subcellularLocation>
</comment>
<dbReference type="GO" id="GO:0019645">
    <property type="term" value="P:anaerobic electron transport chain"/>
    <property type="evidence" value="ECO:0007669"/>
    <property type="project" value="TreeGrafter"/>
</dbReference>
<gene>
    <name evidence="12" type="ORF">GS424_006330</name>
</gene>
<dbReference type="InterPro" id="IPR003321">
    <property type="entry name" value="Cyt_c552"/>
</dbReference>
<dbReference type="Proteomes" id="UP000478463">
    <property type="component" value="Chromosome"/>
</dbReference>
<evidence type="ECO:0000256" key="5">
    <source>
        <dbReference type="ARBA" id="ARBA00022723"/>
    </source>
</evidence>
<keyword evidence="9" id="KW-0408">Iron</keyword>
<evidence type="ECO:0000256" key="8">
    <source>
        <dbReference type="ARBA" id="ARBA00023002"/>
    </source>
</evidence>
<organism evidence="12 13">
    <name type="scientific">Eggerthella guodeyinii</name>
    <dbReference type="NCBI Taxonomy" id="2690837"/>
    <lineage>
        <taxon>Bacteria</taxon>
        <taxon>Bacillati</taxon>
        <taxon>Actinomycetota</taxon>
        <taxon>Coriobacteriia</taxon>
        <taxon>Eggerthellales</taxon>
        <taxon>Eggerthellaceae</taxon>
        <taxon>Eggerthella</taxon>
    </lineage>
</organism>
<evidence type="ECO:0000256" key="9">
    <source>
        <dbReference type="ARBA" id="ARBA00023004"/>
    </source>
</evidence>
<evidence type="ECO:0000313" key="12">
    <source>
        <dbReference type="EMBL" id="QOS69457.1"/>
    </source>
</evidence>
<dbReference type="PROSITE" id="PS51257">
    <property type="entry name" value="PROKAR_LIPOPROTEIN"/>
    <property type="match status" value="1"/>
</dbReference>
<protein>
    <recommendedName>
        <fullName evidence="3">nitrite reductase (cytochrome; ammonia-forming)</fullName>
        <ecNumber evidence="3">1.7.2.2</ecNumber>
    </recommendedName>
</protein>
<evidence type="ECO:0000256" key="1">
    <source>
        <dbReference type="ARBA" id="ARBA00004196"/>
    </source>
</evidence>
<proteinExistence type="inferred from homology"/>
<accession>A0A6L7IXB6</accession>
<keyword evidence="4" id="KW-0349">Heme</keyword>
<dbReference type="Pfam" id="PF02335">
    <property type="entry name" value="Cytochrom_C552"/>
    <property type="match status" value="1"/>
</dbReference>
<keyword evidence="5" id="KW-0479">Metal-binding</keyword>
<comment type="similarity">
    <text evidence="2">Belongs to the cytochrome c-552 family.</text>
</comment>
<dbReference type="Gene3D" id="1.10.1130.10">
    <property type="entry name" value="Flavocytochrome C3, Chain A"/>
    <property type="match status" value="1"/>
</dbReference>
<keyword evidence="6 11" id="KW-0732">Signal</keyword>
<sequence length="386" mass="40454">MKGRASSARCKLGGVVAAVAVMGVLTACAAQPAASTDAQGAAPSAEPIVDAAHWESQYPDQYQSYQEAGHAAYAHDGATGKVNAHVDVMNPPPDYPAPFMTGCLSCHSSAYQSVLMEGLGDDLFAADVETVKDMIDVGITCYSCHENDPGSLTPVNRWVLDAAEQGGIETSDGNMVCGQCHSMGDFSKQFSDPDSSTWSLLQVGLDPDDVWDYLVAEGNETPIVPTAEVVFNNFLGSTHDKAGATCADCHAQTAVDEAGASYTKHQWQSVGTDEALYENCLSCHSGSADDRKKAVEARQADFSAGMADVQESIDALARALEETTQAGSADADALARATTLLNKAVFYLAYGSDQSLGFHNMGDGSATVDCHETAREAAEEGLALLA</sequence>
<reference evidence="12 13" key="1">
    <citation type="submission" date="2020-10" db="EMBL/GenBank/DDBJ databases">
        <title>Eggerthella sp. nov., isolated from human feces.</title>
        <authorList>
            <person name="Yajun G."/>
        </authorList>
    </citation>
    <scope>NUCLEOTIDE SEQUENCE [LARGE SCALE GENOMIC DNA]</scope>
    <source>
        <strain evidence="12 13">HF-1101</strain>
    </source>
</reference>
<dbReference type="GO" id="GO:0046872">
    <property type="term" value="F:metal ion binding"/>
    <property type="evidence" value="ECO:0007669"/>
    <property type="project" value="UniProtKB-KW"/>
</dbReference>
<dbReference type="GO" id="GO:0030288">
    <property type="term" value="C:outer membrane-bounded periplasmic space"/>
    <property type="evidence" value="ECO:0007669"/>
    <property type="project" value="TreeGrafter"/>
</dbReference>